<dbReference type="InterPro" id="IPR036890">
    <property type="entry name" value="HATPase_C_sf"/>
</dbReference>
<accession>A0A2K9LSK6</accession>
<keyword evidence="10" id="KW-1185">Reference proteome</keyword>
<dbReference type="SMART" id="SM00448">
    <property type="entry name" value="REC"/>
    <property type="match status" value="2"/>
</dbReference>
<feature type="modified residue" description="4-aspartylphosphate" evidence="6">
    <location>
        <position position="88"/>
    </location>
</feature>
<dbReference type="InterPro" id="IPR003594">
    <property type="entry name" value="HATPase_dom"/>
</dbReference>
<dbReference type="AlphaFoldDB" id="A0A2K9LSK6"/>
<dbReference type="Pfam" id="PF00512">
    <property type="entry name" value="HisKA"/>
    <property type="match status" value="1"/>
</dbReference>
<feature type="domain" description="Histidine kinase" evidence="7">
    <location>
        <begin position="190"/>
        <end position="406"/>
    </location>
</feature>
<evidence type="ECO:0000313" key="10">
    <source>
        <dbReference type="Proteomes" id="UP000235116"/>
    </source>
</evidence>
<dbReference type="CDD" id="cd16922">
    <property type="entry name" value="HATPase_EvgS-ArcB-TorS-like"/>
    <property type="match status" value="1"/>
</dbReference>
<evidence type="ECO:0000256" key="3">
    <source>
        <dbReference type="ARBA" id="ARBA00022553"/>
    </source>
</evidence>
<dbReference type="FunFam" id="3.30.565.10:FF:000078">
    <property type="entry name" value="Two-component sensor histidine kinase"/>
    <property type="match status" value="1"/>
</dbReference>
<dbReference type="SMART" id="SM00388">
    <property type="entry name" value="HisKA"/>
    <property type="match status" value="1"/>
</dbReference>
<evidence type="ECO:0000259" key="8">
    <source>
        <dbReference type="PROSITE" id="PS50110"/>
    </source>
</evidence>
<dbReference type="InterPro" id="IPR005467">
    <property type="entry name" value="His_kinase_dom"/>
</dbReference>
<dbReference type="Pfam" id="PF00072">
    <property type="entry name" value="Response_reg"/>
    <property type="match status" value="2"/>
</dbReference>
<dbReference type="SMART" id="SM00387">
    <property type="entry name" value="HATPase_c"/>
    <property type="match status" value="1"/>
</dbReference>
<dbReference type="Pfam" id="PF02518">
    <property type="entry name" value="HATPase_c"/>
    <property type="match status" value="1"/>
</dbReference>
<evidence type="ECO:0000256" key="5">
    <source>
        <dbReference type="ARBA" id="ARBA00022777"/>
    </source>
</evidence>
<evidence type="ECO:0000256" key="6">
    <source>
        <dbReference type="PROSITE-ProRule" id="PRU00169"/>
    </source>
</evidence>
<reference evidence="10" key="1">
    <citation type="submission" date="2017-08" db="EMBL/GenBank/DDBJ databases">
        <title>Direct submision.</title>
        <authorList>
            <person name="Kim S.-J."/>
            <person name="Rhee S.-K."/>
        </authorList>
    </citation>
    <scope>NUCLEOTIDE SEQUENCE [LARGE SCALE GENOMIC DNA]</scope>
    <source>
        <strain evidence="10">GI5</strain>
    </source>
</reference>
<dbReference type="EMBL" id="CP022684">
    <property type="protein sequence ID" value="AUM13814.1"/>
    <property type="molecule type" value="Genomic_DNA"/>
</dbReference>
<dbReference type="OrthoDB" id="5555669at2"/>
<dbReference type="RefSeq" id="WP_101895189.1">
    <property type="nucleotide sequence ID" value="NZ_CP022684.1"/>
</dbReference>
<feature type="modified residue" description="4-aspartylphosphate" evidence="6">
    <location>
        <position position="477"/>
    </location>
</feature>
<dbReference type="InterPro" id="IPR011006">
    <property type="entry name" value="CheY-like_superfamily"/>
</dbReference>
<organism evidence="9 10">
    <name type="scientific">Ketobacter alkanivorans</name>
    <dbReference type="NCBI Taxonomy" id="1917421"/>
    <lineage>
        <taxon>Bacteria</taxon>
        <taxon>Pseudomonadati</taxon>
        <taxon>Pseudomonadota</taxon>
        <taxon>Gammaproteobacteria</taxon>
        <taxon>Pseudomonadales</taxon>
        <taxon>Ketobacteraceae</taxon>
        <taxon>Ketobacter</taxon>
    </lineage>
</organism>
<dbReference type="Gene3D" id="3.40.50.2300">
    <property type="match status" value="2"/>
</dbReference>
<proteinExistence type="predicted"/>
<dbReference type="PROSITE" id="PS50110">
    <property type="entry name" value="RESPONSE_REGULATORY"/>
    <property type="match status" value="2"/>
</dbReference>
<evidence type="ECO:0000256" key="4">
    <source>
        <dbReference type="ARBA" id="ARBA00022679"/>
    </source>
</evidence>
<dbReference type="Gene3D" id="3.30.565.10">
    <property type="entry name" value="Histidine kinase-like ATPase, C-terminal domain"/>
    <property type="match status" value="1"/>
</dbReference>
<dbReference type="InterPro" id="IPR003661">
    <property type="entry name" value="HisK_dim/P_dom"/>
</dbReference>
<dbReference type="InterPro" id="IPR004358">
    <property type="entry name" value="Sig_transdc_His_kin-like_C"/>
</dbReference>
<evidence type="ECO:0000313" key="9">
    <source>
        <dbReference type="EMBL" id="AUM13814.1"/>
    </source>
</evidence>
<keyword evidence="4" id="KW-0808">Transferase</keyword>
<keyword evidence="3 6" id="KW-0597">Phosphoprotein</keyword>
<evidence type="ECO:0000256" key="1">
    <source>
        <dbReference type="ARBA" id="ARBA00000085"/>
    </source>
</evidence>
<feature type="domain" description="Response regulatory" evidence="8">
    <location>
        <begin position="428"/>
        <end position="543"/>
    </location>
</feature>
<dbReference type="CDD" id="cd00082">
    <property type="entry name" value="HisKA"/>
    <property type="match status" value="1"/>
</dbReference>
<gene>
    <name evidence="9" type="ORF">Kalk_15870</name>
</gene>
<dbReference type="InterPro" id="IPR036097">
    <property type="entry name" value="HisK_dim/P_sf"/>
</dbReference>
<dbReference type="PANTHER" id="PTHR43047">
    <property type="entry name" value="TWO-COMPONENT HISTIDINE PROTEIN KINASE"/>
    <property type="match status" value="1"/>
</dbReference>
<dbReference type="Proteomes" id="UP000235116">
    <property type="component" value="Chromosome"/>
</dbReference>
<sequence length="550" mass="60574">MIFVSNVINLDSPLFGDEDNDTPAEKKDNASWKVLVVDDDEDVLAVTKLVFSSFRYEDRPVDVMTATSVKAAMQILEEHADIAVAFIDVVMESDHAGLDLVREIREGQRNDEIQLILRTGQPGYAPEMKVILEYGINDYRTKTELDNVKLLSCLVAGLRNHKNIVGARRAASREAIASELNEAKSLFFAQMSHDLRTPLNSILGFCQLLELTDLNAEQAEQVKLIGSSGKHLLALVNDILDLSKGEAGKIQLEHIGFSLHELVRETAKLLKNQAKEGVAFECDLDASVPDWVLGDPVRVRQILHNLLSNALKFTKQGFVKLLVEPVSDQQVQFTVTDTGMGIPSDQLSALFSAYEQADASVNRSHGGTGLGLSICKQLAELMQGSVTVNSAEGKGSTFTVVLMLPPAPEHEEAPVQAVAAVRKHHYARILVVDDDKVNRMVLQKMLERRGLAVQCANSGEQALELAHASSFDMVLMDFQMPGIGGAEAARRMRQIKRYSKVPIVALSGSGEEDMAMCFSVGMNDFMSKPVDMDELGEMVYKWLGFRTMLQ</sequence>
<dbReference type="EC" id="2.7.13.3" evidence="2"/>
<dbReference type="InterPro" id="IPR001789">
    <property type="entry name" value="Sig_transdc_resp-reg_receiver"/>
</dbReference>
<evidence type="ECO:0000259" key="7">
    <source>
        <dbReference type="PROSITE" id="PS50109"/>
    </source>
</evidence>
<comment type="catalytic activity">
    <reaction evidence="1">
        <text>ATP + protein L-histidine = ADP + protein N-phospho-L-histidine.</text>
        <dbReference type="EC" id="2.7.13.3"/>
    </reaction>
</comment>
<feature type="domain" description="Response regulatory" evidence="8">
    <location>
        <begin position="33"/>
        <end position="157"/>
    </location>
</feature>
<protein>
    <recommendedName>
        <fullName evidence="2">histidine kinase</fullName>
        <ecNumber evidence="2">2.7.13.3</ecNumber>
    </recommendedName>
</protein>
<dbReference type="PRINTS" id="PR00344">
    <property type="entry name" value="BCTRLSENSOR"/>
</dbReference>
<dbReference type="PROSITE" id="PS50109">
    <property type="entry name" value="HIS_KIN"/>
    <property type="match status" value="1"/>
</dbReference>
<dbReference type="SUPFAM" id="SSF55874">
    <property type="entry name" value="ATPase domain of HSP90 chaperone/DNA topoisomerase II/histidine kinase"/>
    <property type="match status" value="1"/>
</dbReference>
<dbReference type="GO" id="GO:0000155">
    <property type="term" value="F:phosphorelay sensor kinase activity"/>
    <property type="evidence" value="ECO:0007669"/>
    <property type="project" value="InterPro"/>
</dbReference>
<dbReference type="Gene3D" id="1.10.287.130">
    <property type="match status" value="1"/>
</dbReference>
<dbReference type="CDD" id="cd17546">
    <property type="entry name" value="REC_hyHK_CKI1_RcsC-like"/>
    <property type="match status" value="1"/>
</dbReference>
<evidence type="ECO:0000256" key="2">
    <source>
        <dbReference type="ARBA" id="ARBA00012438"/>
    </source>
</evidence>
<dbReference type="KEGG" id="kak:Kalk_15870"/>
<dbReference type="SUPFAM" id="SSF52172">
    <property type="entry name" value="CheY-like"/>
    <property type="match status" value="2"/>
</dbReference>
<name>A0A2K9LSK6_9GAMM</name>
<keyword evidence="5" id="KW-0418">Kinase</keyword>
<dbReference type="SUPFAM" id="SSF47384">
    <property type="entry name" value="Homodimeric domain of signal transducing histidine kinase"/>
    <property type="match status" value="1"/>
</dbReference>